<accession>A0A448YLR8</accession>
<dbReference type="Proteomes" id="UP000290900">
    <property type="component" value="Unassembled WGS sequence"/>
</dbReference>
<dbReference type="GO" id="GO:0006078">
    <property type="term" value="P:(1-&gt;6)-beta-D-glucan biosynthetic process"/>
    <property type="evidence" value="ECO:0007669"/>
    <property type="project" value="InterPro"/>
</dbReference>
<comment type="similarity">
    <text evidence="2">Belongs to the KRE9/KNH1 family.</text>
</comment>
<gene>
    <name evidence="7" type="ORF">BRENAR_LOCUS2573</name>
</gene>
<evidence type="ECO:0000259" key="6">
    <source>
        <dbReference type="Pfam" id="PF10342"/>
    </source>
</evidence>
<feature type="chain" id="PRO_5019300322" evidence="4">
    <location>
        <begin position="20"/>
        <end position="266"/>
    </location>
</feature>
<evidence type="ECO:0000313" key="7">
    <source>
        <dbReference type="EMBL" id="VEU21841.1"/>
    </source>
</evidence>
<dbReference type="GO" id="GO:0031505">
    <property type="term" value="P:fungal-type cell wall organization"/>
    <property type="evidence" value="ECO:0007669"/>
    <property type="project" value="TreeGrafter"/>
</dbReference>
<feature type="domain" description="Yeast cell wall synthesis Kre9/Knh1-like N-terminal" evidence="6">
    <location>
        <begin position="25"/>
        <end position="128"/>
    </location>
</feature>
<feature type="signal peptide" evidence="4">
    <location>
        <begin position="1"/>
        <end position="19"/>
    </location>
</feature>
<dbReference type="Pfam" id="PF10342">
    <property type="entry name" value="Kre9_KNH"/>
    <property type="match status" value="1"/>
</dbReference>
<proteinExistence type="inferred from homology"/>
<dbReference type="GO" id="GO:0005576">
    <property type="term" value="C:extracellular region"/>
    <property type="evidence" value="ECO:0007669"/>
    <property type="project" value="TreeGrafter"/>
</dbReference>
<dbReference type="PANTHER" id="PTHR28154">
    <property type="entry name" value="CELL WALL SYNTHESIS PROTEIN KNH1-RELATED"/>
    <property type="match status" value="1"/>
</dbReference>
<name>A0A448YLR8_BRENA</name>
<dbReference type="InterPro" id="IPR018466">
    <property type="entry name" value="Kre9/Knh1-like_N"/>
</dbReference>
<dbReference type="InterPro" id="IPR045328">
    <property type="entry name" value="Kre9/Knh1"/>
</dbReference>
<organism evidence="7 8">
    <name type="scientific">Brettanomyces naardenensis</name>
    <name type="common">Yeast</name>
    <dbReference type="NCBI Taxonomy" id="13370"/>
    <lineage>
        <taxon>Eukaryota</taxon>
        <taxon>Fungi</taxon>
        <taxon>Dikarya</taxon>
        <taxon>Ascomycota</taxon>
        <taxon>Saccharomycotina</taxon>
        <taxon>Pichiomycetes</taxon>
        <taxon>Pichiales</taxon>
        <taxon>Pichiaceae</taxon>
        <taxon>Brettanomyces</taxon>
    </lineage>
</organism>
<dbReference type="EMBL" id="CAACVR010000013">
    <property type="protein sequence ID" value="VEU21841.1"/>
    <property type="molecule type" value="Genomic_DNA"/>
</dbReference>
<dbReference type="STRING" id="13370.A0A448YLR8"/>
<dbReference type="Pfam" id="PF05390">
    <property type="entry name" value="Kre9_KNH1_C"/>
    <property type="match status" value="1"/>
</dbReference>
<evidence type="ECO:0000313" key="8">
    <source>
        <dbReference type="Proteomes" id="UP000290900"/>
    </source>
</evidence>
<keyword evidence="8" id="KW-1185">Reference proteome</keyword>
<dbReference type="FunCoup" id="A0A448YLR8">
    <property type="interactions" value="8"/>
</dbReference>
<evidence type="ECO:0000256" key="1">
    <source>
        <dbReference type="ARBA" id="ARBA00004010"/>
    </source>
</evidence>
<dbReference type="InParanoid" id="A0A448YLR8"/>
<protein>
    <submittedName>
        <fullName evidence="7">DEKNAAC102850</fullName>
    </submittedName>
</protein>
<comment type="function">
    <text evidence="1">Involved in cell wall beta(1-&gt;6) glucan synthesis.</text>
</comment>
<keyword evidence="3 4" id="KW-0732">Signal</keyword>
<evidence type="ECO:0000256" key="2">
    <source>
        <dbReference type="ARBA" id="ARBA00006816"/>
    </source>
</evidence>
<dbReference type="OrthoDB" id="2432613at2759"/>
<dbReference type="InterPro" id="IPR008659">
    <property type="entry name" value="Kre9/Knh1_C"/>
</dbReference>
<evidence type="ECO:0000256" key="3">
    <source>
        <dbReference type="ARBA" id="ARBA00022729"/>
    </source>
</evidence>
<evidence type="ECO:0000256" key="4">
    <source>
        <dbReference type="SAM" id="SignalP"/>
    </source>
</evidence>
<dbReference type="AlphaFoldDB" id="A0A448YLR8"/>
<dbReference type="PANTHER" id="PTHR28154:SF1">
    <property type="entry name" value="CELL WALL SYNTHESIS PROTEIN KNH1-RELATED"/>
    <property type="match status" value="1"/>
</dbReference>
<dbReference type="GO" id="GO:0042546">
    <property type="term" value="P:cell wall biogenesis"/>
    <property type="evidence" value="ECO:0007669"/>
    <property type="project" value="InterPro"/>
</dbReference>
<reference evidence="7 8" key="1">
    <citation type="submission" date="2018-12" db="EMBL/GenBank/DDBJ databases">
        <authorList>
            <person name="Tiukova I."/>
            <person name="Dainat J."/>
        </authorList>
    </citation>
    <scope>NUCLEOTIDE SEQUENCE [LARGE SCALE GENOMIC DNA]</scope>
</reference>
<feature type="domain" description="Yeast cell wall synthesis Kre9/Knh1 C-terminal" evidence="5">
    <location>
        <begin position="156"/>
        <end position="253"/>
    </location>
</feature>
<sequence length="266" mass="28273">MHFSIISTVVILLAAAVNADVGITSPADGSTVQASSGTVSVDLQWKDDGVAPDLNEATAFTFKLCTGPNSNIQGIDVVKTVSAGSISGDKYTAKFDASQYASGLYYVQIYTTFSTGGYTIHYSPRFSVTGLTGSTAASGSGDPPAAQESIPGAAVDSKSFTIPYTAQTGITRYAPMQMQPGSTITVTTWSRIFPTSAVTYYTTMKPSPDVSSTITPGWSYSMESLINQATPAAFPSEVGWYPASQRLESATLERSLRKIKKRRWDD</sequence>
<evidence type="ECO:0000259" key="5">
    <source>
        <dbReference type="Pfam" id="PF05390"/>
    </source>
</evidence>